<evidence type="ECO:0000256" key="3">
    <source>
        <dbReference type="ARBA" id="ARBA00022691"/>
    </source>
</evidence>
<dbReference type="OrthoDB" id="5130at2759"/>
<protein>
    <submittedName>
        <fullName evidence="5">Putative thiol methyltransferase 2</fullName>
    </submittedName>
</protein>
<keyword evidence="2 5" id="KW-0808">Transferase</keyword>
<dbReference type="Proteomes" id="UP000028924">
    <property type="component" value="Unassembled WGS sequence"/>
</dbReference>
<dbReference type="PANTHER" id="PTHR35498:SF1">
    <property type="entry name" value="LOW PSII ACCUMULATION-LIKE PROTEIN"/>
    <property type="match status" value="1"/>
</dbReference>
<dbReference type="EMBL" id="KL662083">
    <property type="protein sequence ID" value="KFM22889.1"/>
    <property type="molecule type" value="Genomic_DNA"/>
</dbReference>
<evidence type="ECO:0000256" key="4">
    <source>
        <dbReference type="SAM" id="Phobius"/>
    </source>
</evidence>
<organism evidence="5 6">
    <name type="scientific">Auxenochlorella protothecoides</name>
    <name type="common">Green microalga</name>
    <name type="synonym">Chlorella protothecoides</name>
    <dbReference type="NCBI Taxonomy" id="3075"/>
    <lineage>
        <taxon>Eukaryota</taxon>
        <taxon>Viridiplantae</taxon>
        <taxon>Chlorophyta</taxon>
        <taxon>core chlorophytes</taxon>
        <taxon>Trebouxiophyceae</taxon>
        <taxon>Chlorellales</taxon>
        <taxon>Chlorellaceae</taxon>
        <taxon>Auxenochlorella</taxon>
    </lineage>
</organism>
<evidence type="ECO:0000256" key="2">
    <source>
        <dbReference type="ARBA" id="ARBA00022679"/>
    </source>
</evidence>
<evidence type="ECO:0000313" key="5">
    <source>
        <dbReference type="EMBL" id="KFM22889.1"/>
    </source>
</evidence>
<dbReference type="GO" id="GO:0032259">
    <property type="term" value="P:methylation"/>
    <property type="evidence" value="ECO:0007669"/>
    <property type="project" value="UniProtKB-KW"/>
</dbReference>
<keyword evidence="4" id="KW-0472">Membrane</keyword>
<dbReference type="Gene3D" id="3.40.50.150">
    <property type="entry name" value="Vaccinia Virus protein VP39"/>
    <property type="match status" value="1"/>
</dbReference>
<dbReference type="RefSeq" id="XP_011395755.1">
    <property type="nucleotide sequence ID" value="XM_011397453.1"/>
</dbReference>
<dbReference type="PROSITE" id="PS51585">
    <property type="entry name" value="SAM_MT_TPMT"/>
    <property type="match status" value="1"/>
</dbReference>
<dbReference type="CDD" id="cd02440">
    <property type="entry name" value="AdoMet_MTases"/>
    <property type="match status" value="1"/>
</dbReference>
<dbReference type="SUPFAM" id="SSF53335">
    <property type="entry name" value="S-adenosyl-L-methionine-dependent methyltransferases"/>
    <property type="match status" value="1"/>
</dbReference>
<evidence type="ECO:0000256" key="1">
    <source>
        <dbReference type="ARBA" id="ARBA00022603"/>
    </source>
</evidence>
<keyword evidence="3" id="KW-0949">S-adenosyl-L-methionine</keyword>
<dbReference type="AlphaFoldDB" id="A0A087SAY5"/>
<dbReference type="GO" id="GO:0008757">
    <property type="term" value="F:S-adenosylmethionine-dependent methyltransferase activity"/>
    <property type="evidence" value="ECO:0007669"/>
    <property type="project" value="InterPro"/>
</dbReference>
<dbReference type="KEGG" id="apro:F751_6398"/>
<feature type="transmembrane region" description="Helical" evidence="4">
    <location>
        <begin position="255"/>
        <end position="273"/>
    </location>
</feature>
<evidence type="ECO:0000313" key="6">
    <source>
        <dbReference type="Proteomes" id="UP000028924"/>
    </source>
</evidence>
<keyword evidence="6" id="KW-1185">Reference proteome</keyword>
<gene>
    <name evidence="5" type="ORF">F751_6398</name>
</gene>
<name>A0A087SAY5_AUXPR</name>
<dbReference type="Pfam" id="PF11998">
    <property type="entry name" value="DUF3493"/>
    <property type="match status" value="1"/>
</dbReference>
<keyword evidence="1 5" id="KW-0489">Methyltransferase</keyword>
<feature type="transmembrane region" description="Helical" evidence="4">
    <location>
        <begin position="227"/>
        <end position="249"/>
    </location>
</feature>
<dbReference type="InterPro" id="IPR021883">
    <property type="entry name" value="LPA1-like"/>
</dbReference>
<dbReference type="PANTHER" id="PTHR35498">
    <property type="entry name" value="PROTEIN LOW PSII ACCUMULATION 1, CHLOROPLASTIC"/>
    <property type="match status" value="1"/>
</dbReference>
<reference evidence="5 6" key="1">
    <citation type="journal article" date="2014" name="BMC Genomics">
        <title>Oil accumulation mechanisms of the oleaginous microalga Chlorella protothecoides revealed through its genome, transcriptomes, and proteomes.</title>
        <authorList>
            <person name="Gao C."/>
            <person name="Wang Y."/>
            <person name="Shen Y."/>
            <person name="Yan D."/>
            <person name="He X."/>
            <person name="Dai J."/>
            <person name="Wu Q."/>
        </authorList>
    </citation>
    <scope>NUCLEOTIDE SEQUENCE [LARGE SCALE GENOMIC DNA]</scope>
    <source>
        <strain evidence="5 6">0710</strain>
    </source>
</reference>
<keyword evidence="4" id="KW-0812">Transmembrane</keyword>
<accession>A0A087SAY5</accession>
<keyword evidence="4" id="KW-1133">Transmembrane helix</keyword>
<proteinExistence type="predicted"/>
<dbReference type="STRING" id="3075.A0A087SAY5"/>
<sequence length="449" mass="48466">MADSDVDEYQKRWEASWNAGLKPGERFDACQSSPALLDLLKRGTVAVEGKRVFVPGCGRGYDPVTFIKAGAKEAIGLELAPSATPAANEYIAAQSVDTSKCYVETGDFFKWKDPAGFDVGYDYTFLCAMHPTMREDWAKAWHGHLSPGGKLITLIFPINPAADPGPPWYIHADMCKELLIPAGTAVDFVTKGGGDKKGPQRLEFRPITDKEASLRVEVESPFRSLRIIVLGFCIASAGIGSLFSLVYILKDGPDAWKNLGINAGVVAVAAWLLRRDLKARGTAVNRVMREGQLGACEVQLQNGRRLRLADLRGSARVVIMVGTREQVEAAVGAAEPFRERLQAAGVLLVPAAIYDQGSGTSDGAAPQASAADLKWVAQPVRLAEWRTWFEQQTKSQGTPTAGGLYISLRLDGRIRASGRGSPPWEQLAAQLPSVSGFFGGFLDGMDGRV</sequence>
<dbReference type="eggNOG" id="ENOG502QS1V">
    <property type="taxonomic scope" value="Eukaryota"/>
</dbReference>
<dbReference type="InterPro" id="IPR029063">
    <property type="entry name" value="SAM-dependent_MTases_sf"/>
</dbReference>
<dbReference type="Pfam" id="PF05724">
    <property type="entry name" value="TPMT"/>
    <property type="match status" value="1"/>
</dbReference>
<dbReference type="InterPro" id="IPR008854">
    <property type="entry name" value="TPMT"/>
</dbReference>
<dbReference type="GeneID" id="23617789"/>